<dbReference type="InterPro" id="IPR036291">
    <property type="entry name" value="NAD(P)-bd_dom_sf"/>
</dbReference>
<name>A3K762_SAGS3</name>
<evidence type="ECO:0000313" key="3">
    <source>
        <dbReference type="Proteomes" id="UP000005713"/>
    </source>
</evidence>
<dbReference type="PANTHER" id="PTHR42879">
    <property type="entry name" value="3-OXOACYL-(ACYL-CARRIER-PROTEIN) REDUCTASE"/>
    <property type="match status" value="1"/>
</dbReference>
<dbReference type="Gene3D" id="3.40.50.720">
    <property type="entry name" value="NAD(P)-binding Rossmann-like Domain"/>
    <property type="match status" value="1"/>
</dbReference>
<evidence type="ECO:0000313" key="2">
    <source>
        <dbReference type="EMBL" id="EBA06821.1"/>
    </source>
</evidence>
<dbReference type="FunFam" id="3.40.50.720:FF:000084">
    <property type="entry name" value="Short-chain dehydrogenase reductase"/>
    <property type="match status" value="1"/>
</dbReference>
<comment type="similarity">
    <text evidence="1">Belongs to the short-chain dehydrogenases/reductases (SDR) family.</text>
</comment>
<dbReference type="PROSITE" id="PS00061">
    <property type="entry name" value="ADH_SHORT"/>
    <property type="match status" value="1"/>
</dbReference>
<dbReference type="InterPro" id="IPR020904">
    <property type="entry name" value="Sc_DH/Rdtase_CS"/>
</dbReference>
<evidence type="ECO:0000256" key="1">
    <source>
        <dbReference type="ARBA" id="ARBA00006484"/>
    </source>
</evidence>
<sequence>MGGFEMANRFDGRVALVTGGANGIGRASAIKFAEQGAKVAILDIEEEPLAETAATIRDAGGAVMTVDTNMRDREAVKASIEKVESELGPIDILLNNVGQTARKNSSEFLDSVPETWDFVVDLNLMVTFYVSWIVAKGMKERGFGRIVNISSDSTMVGEKTIVDYVAAKSGVTGFTRGLARELAPFGINVNAVAPGVTNTRGPKQLAKEVYDAAVKEIPLGHFAEPEDIANAITFLASQEARCITGQMLTVNGGRVFY</sequence>
<dbReference type="NCBIfam" id="NF009466">
    <property type="entry name" value="PRK12826.1-2"/>
    <property type="match status" value="1"/>
</dbReference>
<dbReference type="Proteomes" id="UP000005713">
    <property type="component" value="Unassembled WGS sequence"/>
</dbReference>
<keyword evidence="3" id="KW-1185">Reference proteome</keyword>
<dbReference type="eggNOG" id="COG1028">
    <property type="taxonomic scope" value="Bacteria"/>
</dbReference>
<reference evidence="2 3" key="1">
    <citation type="submission" date="2006-06" db="EMBL/GenBank/DDBJ databases">
        <authorList>
            <person name="Moran M.A."/>
            <person name="Ferriera S."/>
            <person name="Johnson J."/>
            <person name="Kravitz S."/>
            <person name="Beeson K."/>
            <person name="Sutton G."/>
            <person name="Rogers Y.-H."/>
            <person name="Friedman R."/>
            <person name="Frazier M."/>
            <person name="Venter J.C."/>
        </authorList>
    </citation>
    <scope>NUCLEOTIDE SEQUENCE [LARGE SCALE GENOMIC DNA]</scope>
    <source>
        <strain evidence="2 3">E-37</strain>
    </source>
</reference>
<dbReference type="PRINTS" id="PR00080">
    <property type="entry name" value="SDRFAMILY"/>
</dbReference>
<dbReference type="GO" id="GO:0032787">
    <property type="term" value="P:monocarboxylic acid metabolic process"/>
    <property type="evidence" value="ECO:0007669"/>
    <property type="project" value="UniProtKB-ARBA"/>
</dbReference>
<dbReference type="EMBL" id="AAYA01000012">
    <property type="protein sequence ID" value="EBA06821.1"/>
    <property type="molecule type" value="Genomic_DNA"/>
</dbReference>
<dbReference type="AlphaFoldDB" id="A3K762"/>
<gene>
    <name evidence="2" type="ORF">SSE37_00080</name>
</gene>
<dbReference type="PRINTS" id="PR00081">
    <property type="entry name" value="GDHRDH"/>
</dbReference>
<comment type="caution">
    <text evidence="2">The sequence shown here is derived from an EMBL/GenBank/DDBJ whole genome shotgun (WGS) entry which is preliminary data.</text>
</comment>
<dbReference type="PANTHER" id="PTHR42879:SF2">
    <property type="entry name" value="3-OXOACYL-[ACYL-CARRIER-PROTEIN] REDUCTASE FABG"/>
    <property type="match status" value="1"/>
</dbReference>
<protein>
    <submittedName>
        <fullName evidence="2">Short-chain dehydrogenase/reductase SDR</fullName>
    </submittedName>
</protein>
<dbReference type="SUPFAM" id="SSF51735">
    <property type="entry name" value="NAD(P)-binding Rossmann-fold domains"/>
    <property type="match status" value="1"/>
</dbReference>
<organism evidence="2 3">
    <name type="scientific">Sagittula stellata (strain ATCC 700073 / DSM 11524 / E-37)</name>
    <dbReference type="NCBI Taxonomy" id="388399"/>
    <lineage>
        <taxon>Bacteria</taxon>
        <taxon>Pseudomonadati</taxon>
        <taxon>Pseudomonadota</taxon>
        <taxon>Alphaproteobacteria</taxon>
        <taxon>Rhodobacterales</taxon>
        <taxon>Roseobacteraceae</taxon>
        <taxon>Sagittula</taxon>
    </lineage>
</organism>
<accession>A3K762</accession>
<dbReference type="InterPro" id="IPR002347">
    <property type="entry name" value="SDR_fam"/>
</dbReference>
<dbReference type="Pfam" id="PF13561">
    <property type="entry name" value="adh_short_C2"/>
    <property type="match status" value="1"/>
</dbReference>
<dbReference type="InterPro" id="IPR050259">
    <property type="entry name" value="SDR"/>
</dbReference>
<proteinExistence type="inferred from homology"/>